<dbReference type="InterPro" id="IPR029063">
    <property type="entry name" value="SAM-dependent_MTases_sf"/>
</dbReference>
<evidence type="ECO:0000313" key="3">
    <source>
        <dbReference type="Proteomes" id="UP000007954"/>
    </source>
</evidence>
<protein>
    <submittedName>
        <fullName evidence="2">FkbM family methyltransferase</fullName>
        <ecNumber evidence="2">2.1.1.-</ecNumber>
    </submittedName>
</protein>
<keyword evidence="2" id="KW-0808">Transferase</keyword>
<dbReference type="NCBIfam" id="TIGR01444">
    <property type="entry name" value="fkbM_fam"/>
    <property type="match status" value="1"/>
</dbReference>
<dbReference type="GO" id="GO:0008168">
    <property type="term" value="F:methyltransferase activity"/>
    <property type="evidence" value="ECO:0007669"/>
    <property type="project" value="UniProtKB-KW"/>
</dbReference>
<dbReference type="HOGENOM" id="CLU_081183_0_0_2"/>
<accession>G0LM71</accession>
<dbReference type="SUPFAM" id="SSF53335">
    <property type="entry name" value="S-adenosyl-L-methionine-dependent methyltransferases"/>
    <property type="match status" value="1"/>
</dbReference>
<dbReference type="AlphaFoldDB" id="G0LM71"/>
<dbReference type="PANTHER" id="PTHR34203">
    <property type="entry name" value="METHYLTRANSFERASE, FKBM FAMILY PROTEIN"/>
    <property type="match status" value="1"/>
</dbReference>
<dbReference type="Gene3D" id="3.40.50.150">
    <property type="entry name" value="Vaccinia Virus protein VP39"/>
    <property type="match status" value="1"/>
</dbReference>
<keyword evidence="2" id="KW-0489">Methyltransferase</keyword>
<dbReference type="PANTHER" id="PTHR34203:SF15">
    <property type="entry name" value="SLL1173 PROTEIN"/>
    <property type="match status" value="1"/>
</dbReference>
<evidence type="ECO:0000259" key="1">
    <source>
        <dbReference type="Pfam" id="PF05050"/>
    </source>
</evidence>
<sequence>MSLPSILYSSYIKPWSIRLGVHKYLRGIYWRIKLFRNQTIEKTIKRETVKFNINNKREFLRFSNLGGERAIIEDLLSELQSDDVVFDVGANVGTYTCFISQKAPASQIIAFEPHPTNLDGLQSNLRLNNRDAITIEKALADSVGTAELEVASPDIGEGKHSLATGKASETIEIKLTTGDRLVENGSVPQPTILKVDVEGAEGRVFAGMHSILSRSACRICYVEVHPDRLKEYSDTESDIVTTLEDCGFDVARLSYRGSEYFLKGKK</sequence>
<gene>
    <name evidence="2" type="ordered locus">Hqrw_3428</name>
</gene>
<dbReference type="Pfam" id="PF05050">
    <property type="entry name" value="Methyltransf_21"/>
    <property type="match status" value="1"/>
</dbReference>
<evidence type="ECO:0000313" key="2">
    <source>
        <dbReference type="EMBL" id="CCC41191.1"/>
    </source>
</evidence>
<organism evidence="2 3">
    <name type="scientific">Haloquadratum walsbyi (strain DSM 16854 / JCM 12705 / C23)</name>
    <dbReference type="NCBI Taxonomy" id="768065"/>
    <lineage>
        <taxon>Archaea</taxon>
        <taxon>Methanobacteriati</taxon>
        <taxon>Methanobacteriota</taxon>
        <taxon>Stenosarchaea group</taxon>
        <taxon>Halobacteria</taxon>
        <taxon>Halobacteriales</taxon>
        <taxon>Haloferacaceae</taxon>
        <taxon>Haloquadratum</taxon>
    </lineage>
</organism>
<name>G0LM71_HALWC</name>
<reference evidence="2 3" key="1">
    <citation type="journal article" date="2011" name="PLoS ONE">
        <title>Haloquadratum walsbyi: limited diversity in a global pond.</title>
        <authorList>
            <person name="Dyall-Smith M."/>
            <person name="Pfeiffer F."/>
            <person name="Klee K."/>
            <person name="Palm P."/>
            <person name="Gross K."/>
            <person name="Schuster S.C."/>
            <person name="Rampp M."/>
            <person name="Oesterhelt D."/>
        </authorList>
    </citation>
    <scope>NUCLEOTIDE SEQUENCE [LARGE SCALE GENOMIC DNA]</scope>
    <source>
        <strain evidence="3">DSM 16854 / JCM 12705 / C23</strain>
    </source>
</reference>
<dbReference type="EC" id="2.1.1.-" evidence="2"/>
<dbReference type="Proteomes" id="UP000007954">
    <property type="component" value="Chromosome"/>
</dbReference>
<dbReference type="InterPro" id="IPR006342">
    <property type="entry name" value="FkbM_mtfrase"/>
</dbReference>
<feature type="domain" description="Methyltransferase FkbM" evidence="1">
    <location>
        <begin position="87"/>
        <end position="249"/>
    </location>
</feature>
<dbReference type="EMBL" id="FR746099">
    <property type="protein sequence ID" value="CCC41191.1"/>
    <property type="molecule type" value="Genomic_DNA"/>
</dbReference>
<dbReference type="InterPro" id="IPR052514">
    <property type="entry name" value="SAM-dependent_MTase"/>
</dbReference>
<dbReference type="GO" id="GO:0032259">
    <property type="term" value="P:methylation"/>
    <property type="evidence" value="ECO:0007669"/>
    <property type="project" value="UniProtKB-KW"/>
</dbReference>
<proteinExistence type="predicted"/>
<dbReference type="KEGG" id="hwc:Hqrw_3428"/>